<dbReference type="GO" id="GO:0016787">
    <property type="term" value="F:hydrolase activity"/>
    <property type="evidence" value="ECO:0007669"/>
    <property type="project" value="UniProtKB-KW"/>
</dbReference>
<dbReference type="PANTHER" id="PTHR46233">
    <property type="entry name" value="HYDROXYACYLGLUTATHIONE HYDROLASE GLOC"/>
    <property type="match status" value="1"/>
</dbReference>
<dbReference type="Proteomes" id="UP000199391">
    <property type="component" value="Unassembled WGS sequence"/>
</dbReference>
<dbReference type="OrthoDB" id="9784009at2"/>
<keyword evidence="2" id="KW-0479">Metal-binding</keyword>
<dbReference type="STRING" id="1035707.SAMN05216552_103912"/>
<evidence type="ECO:0000313" key="7">
    <source>
        <dbReference type="Proteomes" id="UP000199391"/>
    </source>
</evidence>
<evidence type="ECO:0000256" key="4">
    <source>
        <dbReference type="ARBA" id="ARBA00022833"/>
    </source>
</evidence>
<dbReference type="Gene3D" id="3.60.15.10">
    <property type="entry name" value="Ribonuclease Z/Hydroxyacylglutathione hydrolase-like"/>
    <property type="match status" value="1"/>
</dbReference>
<dbReference type="InterPro" id="IPR051453">
    <property type="entry name" value="MBL_Glyoxalase_II"/>
</dbReference>
<sequence>MATVVGNWGGGNVWRVTSGVFPSNAYFCEADVPGGGILIDAGLDGATIDAELSEHGLRPHAVYCTHGHFDHAGSASHFQNKYGCEVFIHKADTRILKASNFMLMAIKIPAKVTLPQVTWVESGFTADIAGHTLRYVSAPGHTPGSCVLEIGDAWFTGDTLYAKGVGLSHLPGEDHELLKESITALWPDLIAGRTIYPGHGDTADGVAVRTLNGALLTFMGLAAS</sequence>
<name>A0A1I7LV45_9BURK</name>
<feature type="domain" description="Metallo-beta-lactamase" evidence="5">
    <location>
        <begin position="22"/>
        <end position="199"/>
    </location>
</feature>
<keyword evidence="4" id="KW-0862">Zinc</keyword>
<dbReference type="RefSeq" id="WP_093559543.1">
    <property type="nucleotide sequence ID" value="NZ_FPBO01000039.1"/>
</dbReference>
<evidence type="ECO:0000313" key="6">
    <source>
        <dbReference type="EMBL" id="SFV13512.1"/>
    </source>
</evidence>
<evidence type="ECO:0000256" key="3">
    <source>
        <dbReference type="ARBA" id="ARBA00022801"/>
    </source>
</evidence>
<keyword evidence="7" id="KW-1185">Reference proteome</keyword>
<evidence type="ECO:0000259" key="5">
    <source>
        <dbReference type="SMART" id="SM00849"/>
    </source>
</evidence>
<dbReference type="InterPro" id="IPR036866">
    <property type="entry name" value="RibonucZ/Hydroxyglut_hydro"/>
</dbReference>
<comment type="cofactor">
    <cofactor evidence="1">
        <name>Zn(2+)</name>
        <dbReference type="ChEBI" id="CHEBI:29105"/>
    </cofactor>
</comment>
<dbReference type="CDD" id="cd06262">
    <property type="entry name" value="metallo-hydrolase-like_MBL-fold"/>
    <property type="match status" value="1"/>
</dbReference>
<protein>
    <submittedName>
        <fullName evidence="6">Glyoxylase, beta-lactamase superfamily II</fullName>
    </submittedName>
</protein>
<gene>
    <name evidence="6" type="ORF">SAMN05216552_103912</name>
</gene>
<dbReference type="EMBL" id="FPBO01000039">
    <property type="protein sequence ID" value="SFV13512.1"/>
    <property type="molecule type" value="Genomic_DNA"/>
</dbReference>
<reference evidence="7" key="1">
    <citation type="submission" date="2016-10" db="EMBL/GenBank/DDBJ databases">
        <authorList>
            <person name="Varghese N."/>
            <person name="Submissions S."/>
        </authorList>
    </citation>
    <scope>NUCLEOTIDE SEQUENCE [LARGE SCALE GENOMIC DNA]</scope>
    <source>
        <strain evidence="7">CGMCC 1.11014</strain>
    </source>
</reference>
<dbReference type="InterPro" id="IPR001279">
    <property type="entry name" value="Metallo-B-lactamas"/>
</dbReference>
<dbReference type="GO" id="GO:0046872">
    <property type="term" value="F:metal ion binding"/>
    <property type="evidence" value="ECO:0007669"/>
    <property type="project" value="UniProtKB-KW"/>
</dbReference>
<evidence type="ECO:0000256" key="1">
    <source>
        <dbReference type="ARBA" id="ARBA00001947"/>
    </source>
</evidence>
<organism evidence="6 7">
    <name type="scientific">Pseudoduganella namucuonensis</name>
    <dbReference type="NCBI Taxonomy" id="1035707"/>
    <lineage>
        <taxon>Bacteria</taxon>
        <taxon>Pseudomonadati</taxon>
        <taxon>Pseudomonadota</taxon>
        <taxon>Betaproteobacteria</taxon>
        <taxon>Burkholderiales</taxon>
        <taxon>Oxalobacteraceae</taxon>
        <taxon>Telluria group</taxon>
        <taxon>Pseudoduganella</taxon>
    </lineage>
</organism>
<proteinExistence type="predicted"/>
<dbReference type="SUPFAM" id="SSF56281">
    <property type="entry name" value="Metallo-hydrolase/oxidoreductase"/>
    <property type="match status" value="1"/>
</dbReference>
<evidence type="ECO:0000256" key="2">
    <source>
        <dbReference type="ARBA" id="ARBA00022723"/>
    </source>
</evidence>
<dbReference type="Pfam" id="PF00753">
    <property type="entry name" value="Lactamase_B"/>
    <property type="match status" value="1"/>
</dbReference>
<dbReference type="PANTHER" id="PTHR46233:SF3">
    <property type="entry name" value="HYDROXYACYLGLUTATHIONE HYDROLASE GLOC"/>
    <property type="match status" value="1"/>
</dbReference>
<dbReference type="AlphaFoldDB" id="A0A1I7LV45"/>
<dbReference type="SMART" id="SM00849">
    <property type="entry name" value="Lactamase_B"/>
    <property type="match status" value="1"/>
</dbReference>
<keyword evidence="3" id="KW-0378">Hydrolase</keyword>
<accession>A0A1I7LV45</accession>